<dbReference type="InterPro" id="IPR032676">
    <property type="entry name" value="YkuD_2"/>
</dbReference>
<dbReference type="PANTHER" id="PTHR38477:SF1">
    <property type="entry name" value="MUREIN L,D-TRANSPEPTIDASE CATALYTIC DOMAIN FAMILY PROTEIN"/>
    <property type="match status" value="1"/>
</dbReference>
<protein>
    <recommendedName>
        <fullName evidence="3">Murein L,D-transpeptidase catalytic domain family protein</fullName>
    </recommendedName>
</protein>
<evidence type="ECO:0000313" key="2">
    <source>
        <dbReference type="Proteomes" id="UP000093510"/>
    </source>
</evidence>
<dbReference type="Pfam" id="PF13645">
    <property type="entry name" value="YkuD_2"/>
    <property type="match status" value="1"/>
</dbReference>
<keyword evidence="2" id="KW-1185">Reference proteome</keyword>
<dbReference type="AlphaFoldDB" id="A0A1B9DXP7"/>
<dbReference type="STRING" id="1763534.GCA_001831475_00154"/>
<reference evidence="1 2" key="1">
    <citation type="submission" date="2016-03" db="EMBL/GenBank/DDBJ databases">
        <authorList>
            <person name="Ploux O."/>
        </authorList>
    </citation>
    <scope>NUCLEOTIDE SEQUENCE [LARGE SCALE GENOMIC DNA]</scope>
    <source>
        <strain evidence="1 2">LPB0076</strain>
    </source>
</reference>
<gene>
    <name evidence="1" type="ORF">LPBF_10725</name>
</gene>
<organism evidence="1 2">
    <name type="scientific">Flavobacterium crassostreae</name>
    <dbReference type="NCBI Taxonomy" id="1763534"/>
    <lineage>
        <taxon>Bacteria</taxon>
        <taxon>Pseudomonadati</taxon>
        <taxon>Bacteroidota</taxon>
        <taxon>Flavobacteriia</taxon>
        <taxon>Flavobacteriales</taxon>
        <taxon>Flavobacteriaceae</taxon>
        <taxon>Flavobacterium</taxon>
    </lineage>
</organism>
<name>A0A1B9DXP7_9FLAO</name>
<sequence>MNYTFIPALAWMLFLVFQTNLVTTEAKNFKPAQNSKPTEFAAVTTKPLETKEEIVYKSLDSNSFVLPKLEVFAKALKGFQQLKEQGLVHKEVLTVIDFSMSSNSNRLWVIDLKTNTVLFNTLVAHGKNTGQEYASSFSNASSSFKSSLGFYATGEIYVGKHGKSLRLDGLEKGINSNARDRAVVIHGADYVSEHFIKNNSRLGRSLGCPAIPVALTNQIIQTIKDKSCLFIYYPSNTYKIASQLIS</sequence>
<evidence type="ECO:0000313" key="1">
    <source>
        <dbReference type="EMBL" id="OCB74458.1"/>
    </source>
</evidence>
<proteinExistence type="predicted"/>
<dbReference type="OrthoDB" id="9815195at2"/>
<dbReference type="EMBL" id="LVEP01000038">
    <property type="protein sequence ID" value="OCB74458.1"/>
    <property type="molecule type" value="Genomic_DNA"/>
</dbReference>
<comment type="caution">
    <text evidence="1">The sequence shown here is derived from an EMBL/GenBank/DDBJ whole genome shotgun (WGS) entry which is preliminary data.</text>
</comment>
<accession>A0A1B9DXP7</accession>
<evidence type="ECO:0008006" key="3">
    <source>
        <dbReference type="Google" id="ProtNLM"/>
    </source>
</evidence>
<dbReference type="PANTHER" id="PTHR38477">
    <property type="entry name" value="HYPOTHETICAL EXPORTED PROTEIN"/>
    <property type="match status" value="1"/>
</dbReference>
<dbReference type="RefSeq" id="WP_066336218.1">
    <property type="nucleotide sequence ID" value="NZ_CP017688.1"/>
</dbReference>
<dbReference type="Proteomes" id="UP000093510">
    <property type="component" value="Unassembled WGS sequence"/>
</dbReference>